<dbReference type="OrthoDB" id="3359404at2759"/>
<comment type="caution">
    <text evidence="2">The sequence shown here is derived from an EMBL/GenBank/DDBJ whole genome shotgun (WGS) entry which is preliminary data.</text>
</comment>
<gene>
    <name evidence="2" type="ORF">D9756_000545</name>
</gene>
<accession>A0A8H5GER4</accession>
<proteinExistence type="predicted"/>
<sequence>MSTRLLLRPRAHLPAIHLRRYATNQPQSRHAQWYSDIVPSMIPIFLLGSAIYLGLELTQLKLAHEKYTDESGRRIEELESEVASLREKRLAQAPDSTEQAPSPKKRSWW</sequence>
<dbReference type="AlphaFoldDB" id="A0A8H5GER4"/>
<evidence type="ECO:0000313" key="2">
    <source>
        <dbReference type="EMBL" id="KAF5363582.1"/>
    </source>
</evidence>
<reference evidence="2 3" key="1">
    <citation type="journal article" date="2020" name="ISME J.">
        <title>Uncovering the hidden diversity of litter-decomposition mechanisms in mushroom-forming fungi.</title>
        <authorList>
            <person name="Floudas D."/>
            <person name="Bentzer J."/>
            <person name="Ahren D."/>
            <person name="Johansson T."/>
            <person name="Persson P."/>
            <person name="Tunlid A."/>
        </authorList>
    </citation>
    <scope>NUCLEOTIDE SEQUENCE [LARGE SCALE GENOMIC DNA]</scope>
    <source>
        <strain evidence="2 3">CBS 146.42</strain>
    </source>
</reference>
<dbReference type="EMBL" id="JAACJO010000001">
    <property type="protein sequence ID" value="KAF5363582.1"/>
    <property type="molecule type" value="Genomic_DNA"/>
</dbReference>
<organism evidence="2 3">
    <name type="scientific">Leucocoprinus leucothites</name>
    <dbReference type="NCBI Taxonomy" id="201217"/>
    <lineage>
        <taxon>Eukaryota</taxon>
        <taxon>Fungi</taxon>
        <taxon>Dikarya</taxon>
        <taxon>Basidiomycota</taxon>
        <taxon>Agaricomycotina</taxon>
        <taxon>Agaricomycetes</taxon>
        <taxon>Agaricomycetidae</taxon>
        <taxon>Agaricales</taxon>
        <taxon>Agaricineae</taxon>
        <taxon>Agaricaceae</taxon>
        <taxon>Leucocoprinus</taxon>
    </lineage>
</organism>
<evidence type="ECO:0000313" key="3">
    <source>
        <dbReference type="Proteomes" id="UP000559027"/>
    </source>
</evidence>
<name>A0A8H5GER4_9AGAR</name>
<protein>
    <submittedName>
        <fullName evidence="2">Uncharacterized protein</fullName>
    </submittedName>
</protein>
<dbReference type="Proteomes" id="UP000559027">
    <property type="component" value="Unassembled WGS sequence"/>
</dbReference>
<evidence type="ECO:0000256" key="1">
    <source>
        <dbReference type="SAM" id="MobiDB-lite"/>
    </source>
</evidence>
<feature type="region of interest" description="Disordered" evidence="1">
    <location>
        <begin position="86"/>
        <end position="109"/>
    </location>
</feature>
<keyword evidence="3" id="KW-1185">Reference proteome</keyword>